<evidence type="ECO:0000256" key="7">
    <source>
        <dbReference type="ARBA" id="ARBA00022989"/>
    </source>
</evidence>
<feature type="transmembrane region" description="Helical" evidence="10">
    <location>
        <begin position="31"/>
        <end position="50"/>
    </location>
</feature>
<evidence type="ECO:0000256" key="3">
    <source>
        <dbReference type="ARBA" id="ARBA00022475"/>
    </source>
</evidence>
<dbReference type="GO" id="GO:0005886">
    <property type="term" value="C:plasma membrane"/>
    <property type="evidence" value="ECO:0007669"/>
    <property type="project" value="UniProtKB-SubCell"/>
</dbReference>
<feature type="transmembrane region" description="Helical" evidence="10">
    <location>
        <begin position="90"/>
        <end position="114"/>
    </location>
</feature>
<keyword evidence="2" id="KW-0813">Transport</keyword>
<feature type="transmembrane region" description="Helical" evidence="10">
    <location>
        <begin position="302"/>
        <end position="321"/>
    </location>
</feature>
<keyword evidence="7 10" id="KW-1133">Transmembrane helix</keyword>
<keyword evidence="5 10" id="KW-0812">Transmembrane</keyword>
<evidence type="ECO:0000256" key="9">
    <source>
        <dbReference type="ARBA" id="ARBA00023136"/>
    </source>
</evidence>
<feature type="transmembrane region" description="Helical" evidence="10">
    <location>
        <begin position="206"/>
        <end position="225"/>
    </location>
</feature>
<dbReference type="STRING" id="419481.SAMN05216233_13715"/>
<dbReference type="AlphaFoldDB" id="A0A1G5JQH9"/>
<evidence type="ECO:0000313" key="11">
    <source>
        <dbReference type="EMBL" id="SCY90120.1"/>
    </source>
</evidence>
<feature type="transmembrane region" description="Helical" evidence="10">
    <location>
        <begin position="174"/>
        <end position="194"/>
    </location>
</feature>
<dbReference type="Pfam" id="PF02386">
    <property type="entry name" value="TrkH"/>
    <property type="match status" value="1"/>
</dbReference>
<evidence type="ECO:0000256" key="1">
    <source>
        <dbReference type="ARBA" id="ARBA00004651"/>
    </source>
</evidence>
<name>A0A1G5JQH9_9BACT</name>
<comment type="subcellular location">
    <subcellularLocation>
        <location evidence="1">Cell membrane</location>
        <topology evidence="1">Multi-pass membrane protein</topology>
    </subcellularLocation>
</comment>
<keyword evidence="4" id="KW-0633">Potassium transport</keyword>
<evidence type="ECO:0000256" key="10">
    <source>
        <dbReference type="SAM" id="Phobius"/>
    </source>
</evidence>
<protein>
    <submittedName>
        <fullName evidence="11">Trk system potassium uptake protein TrkH</fullName>
    </submittedName>
</protein>
<dbReference type="PANTHER" id="PTHR32024">
    <property type="entry name" value="TRK SYSTEM POTASSIUM UPTAKE PROTEIN TRKG-RELATED"/>
    <property type="match status" value="1"/>
</dbReference>
<evidence type="ECO:0000256" key="6">
    <source>
        <dbReference type="ARBA" id="ARBA00022958"/>
    </source>
</evidence>
<keyword evidence="8" id="KW-0406">Ion transport</keyword>
<keyword evidence="12" id="KW-1185">Reference proteome</keyword>
<keyword evidence="9 10" id="KW-0472">Membrane</keyword>
<keyword evidence="6" id="KW-0630">Potassium</keyword>
<dbReference type="NCBIfam" id="TIGR00933">
    <property type="entry name" value="2a38"/>
    <property type="match status" value="1"/>
</dbReference>
<dbReference type="Proteomes" id="UP000198870">
    <property type="component" value="Unassembled WGS sequence"/>
</dbReference>
<feature type="transmembrane region" description="Helical" evidence="10">
    <location>
        <begin position="367"/>
        <end position="386"/>
    </location>
</feature>
<dbReference type="EMBL" id="FMUX01000037">
    <property type="protein sequence ID" value="SCY90120.1"/>
    <property type="molecule type" value="Genomic_DNA"/>
</dbReference>
<dbReference type="InterPro" id="IPR003445">
    <property type="entry name" value="Cat_transpt"/>
</dbReference>
<dbReference type="PANTHER" id="PTHR32024:SF1">
    <property type="entry name" value="KTR SYSTEM POTASSIUM UPTAKE PROTEIN B"/>
    <property type="match status" value="1"/>
</dbReference>
<organism evidence="11 12">
    <name type="scientific">Desulfoluna spongiiphila</name>
    <dbReference type="NCBI Taxonomy" id="419481"/>
    <lineage>
        <taxon>Bacteria</taxon>
        <taxon>Pseudomonadati</taxon>
        <taxon>Thermodesulfobacteriota</taxon>
        <taxon>Desulfobacteria</taxon>
        <taxon>Desulfobacterales</taxon>
        <taxon>Desulfolunaceae</taxon>
        <taxon>Desulfoluna</taxon>
    </lineage>
</organism>
<evidence type="ECO:0000256" key="5">
    <source>
        <dbReference type="ARBA" id="ARBA00022692"/>
    </source>
</evidence>
<evidence type="ECO:0000256" key="4">
    <source>
        <dbReference type="ARBA" id="ARBA00022538"/>
    </source>
</evidence>
<evidence type="ECO:0000256" key="8">
    <source>
        <dbReference type="ARBA" id="ARBA00023065"/>
    </source>
</evidence>
<gene>
    <name evidence="11" type="ORF">SAMN05216233_13715</name>
</gene>
<dbReference type="InterPro" id="IPR004772">
    <property type="entry name" value="TrkH"/>
</dbReference>
<sequence length="470" mass="50106">MISALCYIGGMKPLAPTWRAAIRAQSPARRLVLSFMAMIAFGALLLMLPASSRSGSLPFVDALFTATSAGCVTGLSVLDVAETLTLFGQGVLLALIQLGGLGIMTISTLLILGARGRVGFAGNLIIQDSFTHSGKKSPADILRAVIRVTVVIELLGAFLLFCRFYPVSPTLPRALWLSVFHSISAFCNAGFALYPDSLTRFRGDVLVNGTISFLIIAGGLGFLVISELQGKVRPGTWRWERLSLHTRLVVTASAFLLLAGTLMTLLLEWRNTLASLPMHEKFLAAFFQSVTLRTAGFNTLDFGAMANGTLFLALIFMFIGASPGSCGGGVKTTTAATLFLMGRSRLKGAAHVSAFSRTIPAKSVEKATHLMMMSFAVVILGTLVLLSSEMGSLAHTQSRGRFLELLFESVSAFGTVGLSMGVTPTLSTLGRFCVTLLMFVGRLGPMAIAVALSRDIAPPHRWAEEDIMIG</sequence>
<feature type="transmembrane region" description="Helical" evidence="10">
    <location>
        <begin position="141"/>
        <end position="162"/>
    </location>
</feature>
<feature type="transmembrane region" description="Helical" evidence="10">
    <location>
        <begin position="246"/>
        <end position="267"/>
    </location>
</feature>
<dbReference type="OrthoDB" id="9810952at2"/>
<accession>A0A1G5JQH9</accession>
<evidence type="ECO:0000256" key="2">
    <source>
        <dbReference type="ARBA" id="ARBA00022448"/>
    </source>
</evidence>
<dbReference type="GO" id="GO:0015379">
    <property type="term" value="F:potassium:chloride symporter activity"/>
    <property type="evidence" value="ECO:0007669"/>
    <property type="project" value="InterPro"/>
</dbReference>
<evidence type="ECO:0000313" key="12">
    <source>
        <dbReference type="Proteomes" id="UP000198870"/>
    </source>
</evidence>
<proteinExistence type="predicted"/>
<feature type="transmembrane region" description="Helical" evidence="10">
    <location>
        <begin position="56"/>
        <end position="78"/>
    </location>
</feature>
<keyword evidence="3" id="KW-1003">Cell membrane</keyword>
<reference evidence="11 12" key="1">
    <citation type="submission" date="2016-10" db="EMBL/GenBank/DDBJ databases">
        <authorList>
            <person name="de Groot N.N."/>
        </authorList>
    </citation>
    <scope>NUCLEOTIDE SEQUENCE [LARGE SCALE GENOMIC DNA]</scope>
    <source>
        <strain evidence="11 12">AA1</strain>
    </source>
</reference>